<dbReference type="EMBL" id="RCNU01000013">
    <property type="protein sequence ID" value="RWQ92327.1"/>
    <property type="molecule type" value="Genomic_DNA"/>
</dbReference>
<dbReference type="AlphaFoldDB" id="A0A443HKK5"/>
<organism evidence="3 4">
    <name type="scientific">Byssochlamys spectabilis</name>
    <name type="common">Paecilomyces variotii</name>
    <dbReference type="NCBI Taxonomy" id="264951"/>
    <lineage>
        <taxon>Eukaryota</taxon>
        <taxon>Fungi</taxon>
        <taxon>Dikarya</taxon>
        <taxon>Ascomycota</taxon>
        <taxon>Pezizomycotina</taxon>
        <taxon>Eurotiomycetes</taxon>
        <taxon>Eurotiomycetidae</taxon>
        <taxon>Eurotiales</taxon>
        <taxon>Thermoascaceae</taxon>
        <taxon>Paecilomyces</taxon>
    </lineage>
</organism>
<evidence type="ECO:0000256" key="2">
    <source>
        <dbReference type="SAM" id="SignalP"/>
    </source>
</evidence>
<dbReference type="RefSeq" id="XP_028481972.1">
    <property type="nucleotide sequence ID" value="XM_028629213.1"/>
</dbReference>
<dbReference type="Proteomes" id="UP000283841">
    <property type="component" value="Unassembled WGS sequence"/>
</dbReference>
<evidence type="ECO:0000256" key="1">
    <source>
        <dbReference type="SAM" id="MobiDB-lite"/>
    </source>
</evidence>
<gene>
    <name evidence="3" type="ORF">C8Q69DRAFT_447521</name>
</gene>
<proteinExistence type="predicted"/>
<protein>
    <recommendedName>
        <fullName evidence="5">Secreted protein</fullName>
    </recommendedName>
</protein>
<name>A0A443HKK5_BYSSP</name>
<evidence type="ECO:0008006" key="5">
    <source>
        <dbReference type="Google" id="ProtNLM"/>
    </source>
</evidence>
<accession>A0A443HKK5</accession>
<feature type="region of interest" description="Disordered" evidence="1">
    <location>
        <begin position="94"/>
        <end position="115"/>
    </location>
</feature>
<dbReference type="VEuPathDB" id="FungiDB:C8Q69DRAFT_447521"/>
<keyword evidence="2" id="KW-0732">Signal</keyword>
<feature type="chain" id="PRO_5019463763" description="Secreted protein" evidence="2">
    <location>
        <begin position="29"/>
        <end position="115"/>
    </location>
</feature>
<dbReference type="GeneID" id="39598490"/>
<reference evidence="3 4" key="1">
    <citation type="journal article" date="2018" name="Front. Microbiol.">
        <title>Genomic and genetic insights into a cosmopolitan fungus, Paecilomyces variotii (Eurotiales).</title>
        <authorList>
            <person name="Urquhart A.S."/>
            <person name="Mondo S.J."/>
            <person name="Makela M.R."/>
            <person name="Hane J.K."/>
            <person name="Wiebenga A."/>
            <person name="He G."/>
            <person name="Mihaltcheva S."/>
            <person name="Pangilinan J."/>
            <person name="Lipzen A."/>
            <person name="Barry K."/>
            <person name="de Vries R.P."/>
            <person name="Grigoriev I.V."/>
            <person name="Idnurm A."/>
        </authorList>
    </citation>
    <scope>NUCLEOTIDE SEQUENCE [LARGE SCALE GENOMIC DNA]</scope>
    <source>
        <strain evidence="3 4">CBS 101075</strain>
    </source>
</reference>
<keyword evidence="4" id="KW-1185">Reference proteome</keyword>
<evidence type="ECO:0000313" key="3">
    <source>
        <dbReference type="EMBL" id="RWQ92327.1"/>
    </source>
</evidence>
<sequence length="115" mass="13222">MPFWWSQWGKHAFFHSALLFSSVPYVRVIEAAWRRHACAAGMGFLPQSQASRNVSSHRNLDFSSQQRHHHLDSRGIPASWREFIRIFNIRRHPPESRSIDSQGSSPGDGVRVISL</sequence>
<comment type="caution">
    <text evidence="3">The sequence shown here is derived from an EMBL/GenBank/DDBJ whole genome shotgun (WGS) entry which is preliminary data.</text>
</comment>
<evidence type="ECO:0000313" key="4">
    <source>
        <dbReference type="Proteomes" id="UP000283841"/>
    </source>
</evidence>
<feature type="signal peptide" evidence="2">
    <location>
        <begin position="1"/>
        <end position="28"/>
    </location>
</feature>